<reference evidence="1" key="1">
    <citation type="submission" date="2018-04" db="EMBL/GenBank/DDBJ databases">
        <title>Transcriptome of Schizaphis graminum biotype I.</title>
        <authorList>
            <person name="Scully E.D."/>
            <person name="Geib S.M."/>
            <person name="Palmer N.A."/>
            <person name="Koch K."/>
            <person name="Bradshaw J."/>
            <person name="Heng-Moss T."/>
            <person name="Sarath G."/>
        </authorList>
    </citation>
    <scope>NUCLEOTIDE SEQUENCE</scope>
</reference>
<proteinExistence type="predicted"/>
<accession>A0A2S2P701</accession>
<dbReference type="AlphaFoldDB" id="A0A2S2P701"/>
<sequence length="101" mass="11910">MFFLLFKITIINSFILFKKIAPLNKTLSLKNIVLNLAQQLCEVDNYSRKKFCYSIYCLKGRHFITRLPFIVKKIHVENVVCMEKKVIDRGEKKNIILLCNV</sequence>
<dbReference type="EMBL" id="GGMR01012067">
    <property type="protein sequence ID" value="MBY24686.1"/>
    <property type="molecule type" value="Transcribed_RNA"/>
</dbReference>
<name>A0A2S2P701_SCHGA</name>
<organism evidence="1">
    <name type="scientific">Schizaphis graminum</name>
    <name type="common">Green bug aphid</name>
    <dbReference type="NCBI Taxonomy" id="13262"/>
    <lineage>
        <taxon>Eukaryota</taxon>
        <taxon>Metazoa</taxon>
        <taxon>Ecdysozoa</taxon>
        <taxon>Arthropoda</taxon>
        <taxon>Hexapoda</taxon>
        <taxon>Insecta</taxon>
        <taxon>Pterygota</taxon>
        <taxon>Neoptera</taxon>
        <taxon>Paraneoptera</taxon>
        <taxon>Hemiptera</taxon>
        <taxon>Sternorrhyncha</taxon>
        <taxon>Aphidomorpha</taxon>
        <taxon>Aphidoidea</taxon>
        <taxon>Aphididae</taxon>
        <taxon>Aphidini</taxon>
        <taxon>Schizaphis</taxon>
    </lineage>
</organism>
<protein>
    <submittedName>
        <fullName evidence="1">Uncharacterized protein</fullName>
    </submittedName>
</protein>
<gene>
    <name evidence="1" type="ORF">g.176063</name>
</gene>
<evidence type="ECO:0000313" key="1">
    <source>
        <dbReference type="EMBL" id="MBY24686.1"/>
    </source>
</evidence>